<dbReference type="InterPro" id="IPR029063">
    <property type="entry name" value="SAM-dependent_MTases_sf"/>
</dbReference>
<keyword evidence="6 11" id="KW-0694">RNA-binding</keyword>
<comment type="caution">
    <text evidence="11">Lacks conserved residue(s) required for the propagation of feature annotation.</text>
</comment>
<evidence type="ECO:0000313" key="13">
    <source>
        <dbReference type="EnsemblMetazoa" id="SMAR006182-PA"/>
    </source>
</evidence>
<dbReference type="PANTHER" id="PTHR22808">
    <property type="entry name" value="NCL1 YEAST -RELATED NOL1/NOP2/FMU SUN DOMAIN-CONTAINING"/>
    <property type="match status" value="1"/>
</dbReference>
<dbReference type="HOGENOM" id="CLU_2124157_0_0_1"/>
<reference evidence="13" key="2">
    <citation type="submission" date="2015-02" db="UniProtKB">
        <authorList>
            <consortium name="EnsemblMetazoa"/>
        </authorList>
    </citation>
    <scope>IDENTIFICATION</scope>
</reference>
<evidence type="ECO:0000256" key="2">
    <source>
        <dbReference type="ARBA" id="ARBA00022552"/>
    </source>
</evidence>
<accession>T1IY77</accession>
<keyword evidence="8" id="KW-0496">Mitochondrion</keyword>
<dbReference type="PANTHER" id="PTHR22808:SF3">
    <property type="entry name" value="5-METHYLCYTOSINE RRNA METHYLTRANSFERASE NSUN4"/>
    <property type="match status" value="1"/>
</dbReference>
<comment type="similarity">
    <text evidence="11">Belongs to the class I-like SAM-binding methyltransferase superfamily. RsmB/NOP family.</text>
</comment>
<dbReference type="GO" id="GO:0003723">
    <property type="term" value="F:RNA binding"/>
    <property type="evidence" value="ECO:0007669"/>
    <property type="project" value="UniProtKB-UniRule"/>
</dbReference>
<dbReference type="EMBL" id="JH431671">
    <property type="status" value="NOT_ANNOTATED_CDS"/>
    <property type="molecule type" value="Genomic_DNA"/>
</dbReference>
<evidence type="ECO:0000256" key="11">
    <source>
        <dbReference type="PROSITE-ProRule" id="PRU01023"/>
    </source>
</evidence>
<comment type="catalytic activity">
    <reaction evidence="10">
        <text>a cytidine in rRNA + S-adenosyl-L-methionine = a 5-methylcytidine in rRNA + S-adenosyl-L-homocysteine + H(+)</text>
        <dbReference type="Rhea" id="RHEA:61484"/>
        <dbReference type="Rhea" id="RHEA-COMP:15836"/>
        <dbReference type="Rhea" id="RHEA-COMP:15837"/>
        <dbReference type="ChEBI" id="CHEBI:15378"/>
        <dbReference type="ChEBI" id="CHEBI:57856"/>
        <dbReference type="ChEBI" id="CHEBI:59789"/>
        <dbReference type="ChEBI" id="CHEBI:74483"/>
        <dbReference type="ChEBI" id="CHEBI:82748"/>
    </reaction>
</comment>
<reference evidence="14" key="1">
    <citation type="submission" date="2011-05" db="EMBL/GenBank/DDBJ databases">
        <authorList>
            <person name="Richards S.R."/>
            <person name="Qu J."/>
            <person name="Jiang H."/>
            <person name="Jhangiani S.N."/>
            <person name="Agravi P."/>
            <person name="Goodspeed R."/>
            <person name="Gross S."/>
            <person name="Mandapat C."/>
            <person name="Jackson L."/>
            <person name="Mathew T."/>
            <person name="Pu L."/>
            <person name="Thornton R."/>
            <person name="Saada N."/>
            <person name="Wilczek-Boney K.B."/>
            <person name="Lee S."/>
            <person name="Kovar C."/>
            <person name="Wu Y."/>
            <person name="Scherer S.E."/>
            <person name="Worley K.C."/>
            <person name="Muzny D.M."/>
            <person name="Gibbs R."/>
        </authorList>
    </citation>
    <scope>NUCLEOTIDE SEQUENCE</scope>
    <source>
        <strain evidence="14">Brora</strain>
    </source>
</reference>
<name>T1IY77_STRMM</name>
<dbReference type="GO" id="GO:0005762">
    <property type="term" value="C:mitochondrial large ribosomal subunit"/>
    <property type="evidence" value="ECO:0007669"/>
    <property type="project" value="TreeGrafter"/>
</dbReference>
<dbReference type="InterPro" id="IPR001678">
    <property type="entry name" value="MeTrfase_RsmB-F_NOP2_dom"/>
</dbReference>
<keyword evidence="14" id="KW-1185">Reference proteome</keyword>
<evidence type="ECO:0000256" key="6">
    <source>
        <dbReference type="ARBA" id="ARBA00022884"/>
    </source>
</evidence>
<evidence type="ECO:0000313" key="14">
    <source>
        <dbReference type="Proteomes" id="UP000014500"/>
    </source>
</evidence>
<dbReference type="PROSITE" id="PS51686">
    <property type="entry name" value="SAM_MT_RSMB_NOP"/>
    <property type="match status" value="1"/>
</dbReference>
<evidence type="ECO:0000256" key="9">
    <source>
        <dbReference type="ARBA" id="ARBA00042050"/>
    </source>
</evidence>
<evidence type="ECO:0000256" key="4">
    <source>
        <dbReference type="ARBA" id="ARBA00022679"/>
    </source>
</evidence>
<dbReference type="SUPFAM" id="SSF53335">
    <property type="entry name" value="S-adenosyl-L-methionine-dependent methyltransferases"/>
    <property type="match status" value="1"/>
</dbReference>
<dbReference type="Proteomes" id="UP000014500">
    <property type="component" value="Unassembled WGS sequence"/>
</dbReference>
<dbReference type="InterPro" id="IPR023267">
    <property type="entry name" value="RCMT"/>
</dbReference>
<dbReference type="Gene3D" id="3.40.50.150">
    <property type="entry name" value="Vaccinia Virus protein VP39"/>
    <property type="match status" value="1"/>
</dbReference>
<keyword evidence="7" id="KW-0809">Transit peptide</keyword>
<keyword evidence="5 11" id="KW-0949">S-adenosyl-L-methionine</keyword>
<feature type="domain" description="SAM-dependent MTase RsmB/NOP-type" evidence="12">
    <location>
        <begin position="1"/>
        <end position="114"/>
    </location>
</feature>
<keyword evidence="3 11" id="KW-0489">Methyltransferase</keyword>
<dbReference type="Pfam" id="PF01189">
    <property type="entry name" value="Methyltr_RsmB-F"/>
    <property type="match status" value="1"/>
</dbReference>
<dbReference type="GO" id="GO:0031167">
    <property type="term" value="P:rRNA methylation"/>
    <property type="evidence" value="ECO:0007669"/>
    <property type="project" value="TreeGrafter"/>
</dbReference>
<dbReference type="InterPro" id="IPR049560">
    <property type="entry name" value="MeTrfase_RsmB-F_NOP2_cat"/>
</dbReference>
<feature type="binding site" evidence="11">
    <location>
        <begin position="24"/>
        <end position="30"/>
    </location>
    <ligand>
        <name>S-adenosyl-L-methionine</name>
        <dbReference type="ChEBI" id="CHEBI:59789"/>
    </ligand>
</feature>
<organism evidence="13 14">
    <name type="scientific">Strigamia maritima</name>
    <name type="common">European centipede</name>
    <name type="synonym">Geophilus maritimus</name>
    <dbReference type="NCBI Taxonomy" id="126957"/>
    <lineage>
        <taxon>Eukaryota</taxon>
        <taxon>Metazoa</taxon>
        <taxon>Ecdysozoa</taxon>
        <taxon>Arthropoda</taxon>
        <taxon>Myriapoda</taxon>
        <taxon>Chilopoda</taxon>
        <taxon>Pleurostigmophora</taxon>
        <taxon>Geophilomorpha</taxon>
        <taxon>Linotaeniidae</taxon>
        <taxon>Strigamia</taxon>
    </lineage>
</organism>
<proteinExistence type="inferred from homology"/>
<evidence type="ECO:0000256" key="5">
    <source>
        <dbReference type="ARBA" id="ARBA00022691"/>
    </source>
</evidence>
<sequence length="114" mass="12763">MDILSILPPLLLNAKPTNIVLDLCSAPGGKAMNIIQSMSYKSIVCNDLSRSDRLKHLNVNITAHNAEKWVEPNAYTKVLVVGPCTNERESTMREKNNMFSHANFENEFNTRASD</sequence>
<dbReference type="AlphaFoldDB" id="T1IY77"/>
<dbReference type="EnsemblMetazoa" id="SMAR006182-RA">
    <property type="protein sequence ID" value="SMAR006182-PA"/>
    <property type="gene ID" value="SMAR006182"/>
</dbReference>
<evidence type="ECO:0000256" key="8">
    <source>
        <dbReference type="ARBA" id="ARBA00023128"/>
    </source>
</evidence>
<protein>
    <recommendedName>
        <fullName evidence="9">NOL1/NOP2/Sun domain family member 4</fullName>
    </recommendedName>
</protein>
<keyword evidence="4 11" id="KW-0808">Transferase</keyword>
<dbReference type="PhylomeDB" id="T1IY77"/>
<comment type="subcellular location">
    <subcellularLocation>
        <location evidence="1">Mitochondrion</location>
    </subcellularLocation>
</comment>
<dbReference type="STRING" id="126957.T1IY77"/>
<evidence type="ECO:0000256" key="3">
    <source>
        <dbReference type="ARBA" id="ARBA00022603"/>
    </source>
</evidence>
<dbReference type="GO" id="GO:0008173">
    <property type="term" value="F:RNA methyltransferase activity"/>
    <property type="evidence" value="ECO:0007669"/>
    <property type="project" value="InterPro"/>
</dbReference>
<evidence type="ECO:0000256" key="1">
    <source>
        <dbReference type="ARBA" id="ARBA00004173"/>
    </source>
</evidence>
<evidence type="ECO:0000256" key="10">
    <source>
        <dbReference type="ARBA" id="ARBA00049302"/>
    </source>
</evidence>
<evidence type="ECO:0000259" key="12">
    <source>
        <dbReference type="PROSITE" id="PS51686"/>
    </source>
</evidence>
<keyword evidence="2" id="KW-0698">rRNA processing</keyword>
<evidence type="ECO:0000256" key="7">
    <source>
        <dbReference type="ARBA" id="ARBA00022946"/>
    </source>
</evidence>
<dbReference type="eggNOG" id="KOG2198">
    <property type="taxonomic scope" value="Eukaryota"/>
</dbReference>